<gene>
    <name evidence="2" type="ORF">LX66_1179</name>
</gene>
<evidence type="ECO:0000256" key="1">
    <source>
        <dbReference type="SAM" id="Phobius"/>
    </source>
</evidence>
<dbReference type="AlphaFoldDB" id="A0A562TE43"/>
<sequence>MENIQQQVHVLRKQMRYLQWYALVCSLLVIVLLLSAFRKSGEQGIVKSLRAEKIEIVEADGTVKLSLFNKKHLPPAVIDGHKLPRQGGGESGLMFYNEEGEECGGLIYDGAKGDNGASITFDQYKQDQVVQLLHSQRSGMKGLIINDRPEKSIALTFSKVEEIRRSGKDSAAQQQAISELAAQGYFGHRRMMVGQTGRSTGMFVYDSLGNKRLEMMVNEKNMPVIVFYNEKGNEVKRISY</sequence>
<protein>
    <submittedName>
        <fullName evidence="2">Uncharacterized protein</fullName>
    </submittedName>
</protein>
<evidence type="ECO:0000313" key="3">
    <source>
        <dbReference type="Proteomes" id="UP000316778"/>
    </source>
</evidence>
<keyword evidence="3" id="KW-1185">Reference proteome</keyword>
<dbReference type="EMBL" id="VLLG01000002">
    <property type="protein sequence ID" value="TWI91799.1"/>
    <property type="molecule type" value="Genomic_DNA"/>
</dbReference>
<name>A0A562TE43_CHIJA</name>
<feature type="transmembrane region" description="Helical" evidence="1">
    <location>
        <begin position="20"/>
        <end position="37"/>
    </location>
</feature>
<organism evidence="2 3">
    <name type="scientific">Chitinophaga japonensis</name>
    <name type="common">Flexibacter japonensis</name>
    <dbReference type="NCBI Taxonomy" id="104662"/>
    <lineage>
        <taxon>Bacteria</taxon>
        <taxon>Pseudomonadati</taxon>
        <taxon>Bacteroidota</taxon>
        <taxon>Chitinophagia</taxon>
        <taxon>Chitinophagales</taxon>
        <taxon>Chitinophagaceae</taxon>
        <taxon>Chitinophaga</taxon>
    </lineage>
</organism>
<keyword evidence="1" id="KW-0472">Membrane</keyword>
<evidence type="ECO:0000313" key="2">
    <source>
        <dbReference type="EMBL" id="TWI91799.1"/>
    </source>
</evidence>
<dbReference type="OrthoDB" id="1349101at2"/>
<keyword evidence="1" id="KW-1133">Transmembrane helix</keyword>
<keyword evidence="1" id="KW-0812">Transmembrane</keyword>
<dbReference type="Proteomes" id="UP000316778">
    <property type="component" value="Unassembled WGS sequence"/>
</dbReference>
<proteinExistence type="predicted"/>
<comment type="caution">
    <text evidence="2">The sequence shown here is derived from an EMBL/GenBank/DDBJ whole genome shotgun (WGS) entry which is preliminary data.</text>
</comment>
<accession>A0A562TE43</accession>
<dbReference type="RefSeq" id="WP_145710933.1">
    <property type="nucleotide sequence ID" value="NZ_BAAAFY010000001.1"/>
</dbReference>
<reference evidence="2 3" key="1">
    <citation type="journal article" date="2013" name="Stand. Genomic Sci.">
        <title>Genomic Encyclopedia of Type Strains, Phase I: The one thousand microbial genomes (KMG-I) project.</title>
        <authorList>
            <person name="Kyrpides N.C."/>
            <person name="Woyke T."/>
            <person name="Eisen J.A."/>
            <person name="Garrity G."/>
            <person name="Lilburn T.G."/>
            <person name="Beck B.J."/>
            <person name="Whitman W.B."/>
            <person name="Hugenholtz P."/>
            <person name="Klenk H.P."/>
        </authorList>
    </citation>
    <scope>NUCLEOTIDE SEQUENCE [LARGE SCALE GENOMIC DNA]</scope>
    <source>
        <strain evidence="2 3">DSM 13484</strain>
    </source>
</reference>